<evidence type="ECO:0000313" key="3">
    <source>
        <dbReference type="Proteomes" id="UP000681967"/>
    </source>
</evidence>
<accession>A0A8S3B9W3</accession>
<dbReference type="Proteomes" id="UP000681720">
    <property type="component" value="Unassembled WGS sequence"/>
</dbReference>
<feature type="non-terminal residue" evidence="1">
    <location>
        <position position="1"/>
    </location>
</feature>
<evidence type="ECO:0000313" key="1">
    <source>
        <dbReference type="EMBL" id="CAF4785318.1"/>
    </source>
</evidence>
<sequence>PSFNDYQQIVLDRTLAYAKAFNVNKVHLVMTDIENDSER</sequence>
<reference evidence="1" key="1">
    <citation type="submission" date="2021-02" db="EMBL/GenBank/DDBJ databases">
        <authorList>
            <person name="Nowell W R."/>
        </authorList>
    </citation>
    <scope>NUCLEOTIDE SEQUENCE</scope>
</reference>
<organism evidence="1 3">
    <name type="scientific">Rotaria magnacalcarata</name>
    <dbReference type="NCBI Taxonomy" id="392030"/>
    <lineage>
        <taxon>Eukaryota</taxon>
        <taxon>Metazoa</taxon>
        <taxon>Spiralia</taxon>
        <taxon>Gnathifera</taxon>
        <taxon>Rotifera</taxon>
        <taxon>Eurotatoria</taxon>
        <taxon>Bdelloidea</taxon>
        <taxon>Philodinida</taxon>
        <taxon>Philodinidae</taxon>
        <taxon>Rotaria</taxon>
    </lineage>
</organism>
<evidence type="ECO:0000313" key="2">
    <source>
        <dbReference type="EMBL" id="CAF4981079.1"/>
    </source>
</evidence>
<dbReference type="Proteomes" id="UP000681967">
    <property type="component" value="Unassembled WGS sequence"/>
</dbReference>
<name>A0A8S3B9W3_9BILA</name>
<proteinExistence type="predicted"/>
<gene>
    <name evidence="1" type="ORF">BYL167_LOCUS47489</name>
    <name evidence="2" type="ORF">GIL414_LOCUS56036</name>
</gene>
<dbReference type="AlphaFoldDB" id="A0A8S3B9W3"/>
<protein>
    <submittedName>
        <fullName evidence="1">Uncharacterized protein</fullName>
    </submittedName>
</protein>
<comment type="caution">
    <text evidence="1">The sequence shown here is derived from an EMBL/GenBank/DDBJ whole genome shotgun (WGS) entry which is preliminary data.</text>
</comment>
<dbReference type="EMBL" id="CAJOBH010136701">
    <property type="protein sequence ID" value="CAF4785318.1"/>
    <property type="molecule type" value="Genomic_DNA"/>
</dbReference>
<dbReference type="EMBL" id="CAJOBJ010200261">
    <property type="protein sequence ID" value="CAF4981079.1"/>
    <property type="molecule type" value="Genomic_DNA"/>
</dbReference>